<name>A0A939K529_9BACT</name>
<dbReference type="EMBL" id="JAFMYV010000012">
    <property type="protein sequence ID" value="MBO0939039.1"/>
    <property type="molecule type" value="Genomic_DNA"/>
</dbReference>
<protein>
    <submittedName>
        <fullName evidence="2">Uncharacterized protein</fullName>
    </submittedName>
</protein>
<feature type="region of interest" description="Disordered" evidence="1">
    <location>
        <begin position="43"/>
        <end position="66"/>
    </location>
</feature>
<feature type="compositionally biased region" description="Polar residues" evidence="1">
    <location>
        <begin position="44"/>
        <end position="54"/>
    </location>
</feature>
<feature type="region of interest" description="Disordered" evidence="1">
    <location>
        <begin position="1"/>
        <end position="22"/>
    </location>
</feature>
<comment type="caution">
    <text evidence="2">The sequence shown here is derived from an EMBL/GenBank/DDBJ whole genome shotgun (WGS) entry which is preliminary data.</text>
</comment>
<accession>A0A939K529</accession>
<proteinExistence type="predicted"/>
<organism evidence="2 3">
    <name type="scientific">Fibrella rubiginis</name>
    <dbReference type="NCBI Taxonomy" id="2817060"/>
    <lineage>
        <taxon>Bacteria</taxon>
        <taxon>Pseudomonadati</taxon>
        <taxon>Bacteroidota</taxon>
        <taxon>Cytophagia</taxon>
        <taxon>Cytophagales</taxon>
        <taxon>Spirosomataceae</taxon>
        <taxon>Fibrella</taxon>
    </lineage>
</organism>
<evidence type="ECO:0000313" key="3">
    <source>
        <dbReference type="Proteomes" id="UP000664034"/>
    </source>
</evidence>
<reference evidence="2" key="1">
    <citation type="submission" date="2021-03" db="EMBL/GenBank/DDBJ databases">
        <title>Fibrella sp. HMF5335 genome sequencing and assembly.</title>
        <authorList>
            <person name="Kang H."/>
            <person name="Kim H."/>
            <person name="Bae S."/>
            <person name="Joh K."/>
        </authorList>
    </citation>
    <scope>NUCLEOTIDE SEQUENCE</scope>
    <source>
        <strain evidence="2">HMF5335</strain>
    </source>
</reference>
<evidence type="ECO:0000313" key="2">
    <source>
        <dbReference type="EMBL" id="MBO0939039.1"/>
    </source>
</evidence>
<sequence>MNTTATKKSDTSTKRGRYQSVEDAVRQKQAALVQILAGADLTRFTGQPNGNQPTDGDVSDVPYEVK</sequence>
<gene>
    <name evidence="2" type="ORF">J2I47_20970</name>
</gene>
<dbReference type="Proteomes" id="UP000664034">
    <property type="component" value="Unassembled WGS sequence"/>
</dbReference>
<dbReference type="AlphaFoldDB" id="A0A939K529"/>
<dbReference type="RefSeq" id="WP_207366575.1">
    <property type="nucleotide sequence ID" value="NZ_JAFMYV010000012.1"/>
</dbReference>
<keyword evidence="3" id="KW-1185">Reference proteome</keyword>
<evidence type="ECO:0000256" key="1">
    <source>
        <dbReference type="SAM" id="MobiDB-lite"/>
    </source>
</evidence>